<dbReference type="RefSeq" id="WP_127028944.1">
    <property type="nucleotide sequence ID" value="NZ_RYFG02000024.1"/>
</dbReference>
<dbReference type="EMBL" id="RYFG02000024">
    <property type="protein sequence ID" value="TRX00902.1"/>
    <property type="molecule type" value="Genomic_DNA"/>
</dbReference>
<organism evidence="1 2">
    <name type="scientific">Candidatus Methylobacter oryzae</name>
    <dbReference type="NCBI Taxonomy" id="2497749"/>
    <lineage>
        <taxon>Bacteria</taxon>
        <taxon>Pseudomonadati</taxon>
        <taxon>Pseudomonadota</taxon>
        <taxon>Gammaproteobacteria</taxon>
        <taxon>Methylococcales</taxon>
        <taxon>Methylococcaceae</taxon>
        <taxon>Methylobacter</taxon>
    </lineage>
</organism>
<dbReference type="Proteomes" id="UP000733744">
    <property type="component" value="Unassembled WGS sequence"/>
</dbReference>
<proteinExistence type="predicted"/>
<evidence type="ECO:0000313" key="2">
    <source>
        <dbReference type="Proteomes" id="UP000733744"/>
    </source>
</evidence>
<keyword evidence="2" id="KW-1185">Reference proteome</keyword>
<comment type="caution">
    <text evidence="1">The sequence shown here is derived from an EMBL/GenBank/DDBJ whole genome shotgun (WGS) entry which is preliminary data.</text>
</comment>
<reference evidence="1 2" key="1">
    <citation type="journal article" date="2019" name="Antonie Van Leeuwenhoek">
        <title>Description of 'Ca. Methylobacter oryzae' KRF1, a novel species from the environmentally important Methylobacter clade 2.</title>
        <authorList>
            <person name="Khatri K."/>
            <person name="Mohite J.A."/>
            <person name="Pandit P.S."/>
            <person name="Bahulikar R."/>
            <person name="Rahalkar M.C."/>
        </authorList>
    </citation>
    <scope>NUCLEOTIDE SEQUENCE [LARGE SCALE GENOMIC DNA]</scope>
    <source>
        <strain evidence="1 2">KRF1</strain>
    </source>
</reference>
<protein>
    <submittedName>
        <fullName evidence="1">Uncharacterized protein</fullName>
    </submittedName>
</protein>
<accession>A0ABY3CDV7</accession>
<gene>
    <name evidence="1" type="ORF">EKO24_004690</name>
</gene>
<evidence type="ECO:0000313" key="1">
    <source>
        <dbReference type="EMBL" id="TRX00902.1"/>
    </source>
</evidence>
<name>A0ABY3CDV7_9GAMM</name>
<sequence length="78" mass="9307">MATINLEDEMQQWSANWQYKISGIDIELKEKQFMTDELEYYKEAKIKSKKNAYAKDRNSDFVVGAKIKPRNKLFLQKK</sequence>